<reference evidence="9" key="1">
    <citation type="submission" date="2017-09" db="EMBL/GenBank/DDBJ databases">
        <title>Depth-based differentiation of microbial function through sediment-hosted aquifers and enrichment of novel symbionts in the deep terrestrial subsurface.</title>
        <authorList>
            <person name="Probst A.J."/>
            <person name="Ladd B."/>
            <person name="Jarett J.K."/>
            <person name="Geller-Mcgrath D.E."/>
            <person name="Sieber C.M.K."/>
            <person name="Emerson J.B."/>
            <person name="Anantharaman K."/>
            <person name="Thomas B.C."/>
            <person name="Malmstrom R."/>
            <person name="Stieglmeier M."/>
            <person name="Klingl A."/>
            <person name="Woyke T."/>
            <person name="Ryan C.M."/>
            <person name="Banfield J.F."/>
        </authorList>
    </citation>
    <scope>NUCLEOTIDE SEQUENCE [LARGE SCALE GENOMIC DNA]</scope>
</reference>
<dbReference type="InterPro" id="IPR043129">
    <property type="entry name" value="ATPase_NBD"/>
</dbReference>
<dbReference type="Pfam" id="PF00814">
    <property type="entry name" value="TsaD"/>
    <property type="match status" value="1"/>
</dbReference>
<dbReference type="GO" id="GO:0008033">
    <property type="term" value="P:tRNA processing"/>
    <property type="evidence" value="ECO:0007669"/>
    <property type="project" value="UniProtKB-KW"/>
</dbReference>
<dbReference type="EC" id="2.3.1.234" evidence="1"/>
<keyword evidence="5" id="KW-0012">Acyltransferase</keyword>
<proteinExistence type="predicted"/>
<dbReference type="GO" id="GO:0046872">
    <property type="term" value="F:metal ion binding"/>
    <property type="evidence" value="ECO:0007669"/>
    <property type="project" value="UniProtKB-KW"/>
</dbReference>
<name>A0A2M6YBS1_9BACT</name>
<organism evidence="8 9">
    <name type="scientific">Candidatus Berkelbacteria bacterium CG08_land_8_20_14_0_20_39_8</name>
    <dbReference type="NCBI Taxonomy" id="1974511"/>
    <lineage>
        <taxon>Bacteria</taxon>
        <taxon>Candidatus Berkelbacteria</taxon>
    </lineage>
</organism>
<accession>A0A2M6YBS1</accession>
<dbReference type="PANTHER" id="PTHR11735">
    <property type="entry name" value="TRNA N6-ADENOSINE THREONYLCARBAMOYLTRANSFERASE"/>
    <property type="match status" value="1"/>
</dbReference>
<evidence type="ECO:0000256" key="4">
    <source>
        <dbReference type="ARBA" id="ARBA00022723"/>
    </source>
</evidence>
<feature type="domain" description="Gcp-like" evidence="7">
    <location>
        <begin position="11"/>
        <end position="288"/>
    </location>
</feature>
<dbReference type="AlphaFoldDB" id="A0A2M6YBS1"/>
<evidence type="ECO:0000256" key="6">
    <source>
        <dbReference type="ARBA" id="ARBA00048117"/>
    </source>
</evidence>
<comment type="caution">
    <text evidence="8">The sequence shown here is derived from an EMBL/GenBank/DDBJ whole genome shotgun (WGS) entry which is preliminary data.</text>
</comment>
<comment type="catalytic activity">
    <reaction evidence="6">
        <text>L-threonylcarbamoyladenylate + adenosine(37) in tRNA = N(6)-L-threonylcarbamoyladenosine(37) in tRNA + AMP + H(+)</text>
        <dbReference type="Rhea" id="RHEA:37059"/>
        <dbReference type="Rhea" id="RHEA-COMP:10162"/>
        <dbReference type="Rhea" id="RHEA-COMP:10163"/>
        <dbReference type="ChEBI" id="CHEBI:15378"/>
        <dbReference type="ChEBI" id="CHEBI:73682"/>
        <dbReference type="ChEBI" id="CHEBI:74411"/>
        <dbReference type="ChEBI" id="CHEBI:74418"/>
        <dbReference type="ChEBI" id="CHEBI:456215"/>
        <dbReference type="EC" id="2.3.1.234"/>
    </reaction>
</comment>
<evidence type="ECO:0000256" key="5">
    <source>
        <dbReference type="ARBA" id="ARBA00023315"/>
    </source>
</evidence>
<sequence>EKLITNKEKLLKGITHIAVTNGPGLIGSLLVGFNAAKTIAYAKNLPLIPINHIEGHIYSAYAESNPKSETLNSKQNQKAEYRMQFPVLALTVSGGHTSLTLMHDHGKYQTLGETIDDAAGEAFDKVAKLLELGYPGGPAVSQKAAAFRGKFPISKSQTNPKFQNSNKSNSYQATAIKFPRPLIDKPNFDFSFSGLKTAVLTEVIKNGVNGLYRKEEICFAFEEAVVDVLCTKTVRAAKKYKPKTVILAGGVAANKHLREEMQVRLDEINVKFLMPEMSFCGDNAVMIGIAAYYHILKRDISELFETTVDSNLELTSS</sequence>
<dbReference type="EMBL" id="PEXI01000081">
    <property type="protein sequence ID" value="PIU24151.1"/>
    <property type="molecule type" value="Genomic_DNA"/>
</dbReference>
<dbReference type="SUPFAM" id="SSF53067">
    <property type="entry name" value="Actin-like ATPase domain"/>
    <property type="match status" value="1"/>
</dbReference>
<evidence type="ECO:0000259" key="7">
    <source>
        <dbReference type="Pfam" id="PF00814"/>
    </source>
</evidence>
<dbReference type="Proteomes" id="UP000229896">
    <property type="component" value="Unassembled WGS sequence"/>
</dbReference>
<dbReference type="NCBIfam" id="TIGR00329">
    <property type="entry name" value="gcp_kae1"/>
    <property type="match status" value="1"/>
</dbReference>
<protein>
    <recommendedName>
        <fullName evidence="1">N(6)-L-threonylcarbamoyladenine synthase</fullName>
        <ecNumber evidence="1">2.3.1.234</ecNumber>
    </recommendedName>
</protein>
<gene>
    <name evidence="8" type="ORF">COT12_02575</name>
</gene>
<feature type="non-terminal residue" evidence="8">
    <location>
        <position position="1"/>
    </location>
</feature>
<keyword evidence="3" id="KW-0819">tRNA processing</keyword>
<evidence type="ECO:0000256" key="3">
    <source>
        <dbReference type="ARBA" id="ARBA00022694"/>
    </source>
</evidence>
<dbReference type="Gene3D" id="3.30.420.40">
    <property type="match status" value="2"/>
</dbReference>
<keyword evidence="2" id="KW-0808">Transferase</keyword>
<evidence type="ECO:0000313" key="9">
    <source>
        <dbReference type="Proteomes" id="UP000229896"/>
    </source>
</evidence>
<evidence type="ECO:0000256" key="1">
    <source>
        <dbReference type="ARBA" id="ARBA00012156"/>
    </source>
</evidence>
<dbReference type="PANTHER" id="PTHR11735:SF6">
    <property type="entry name" value="TRNA N6-ADENOSINE THREONYLCARBAMOYLTRANSFERASE, MITOCHONDRIAL"/>
    <property type="match status" value="1"/>
</dbReference>
<evidence type="ECO:0000313" key="8">
    <source>
        <dbReference type="EMBL" id="PIU24151.1"/>
    </source>
</evidence>
<dbReference type="InterPro" id="IPR017861">
    <property type="entry name" value="KAE1/TsaD"/>
</dbReference>
<dbReference type="PRINTS" id="PR00789">
    <property type="entry name" value="OSIALOPTASE"/>
</dbReference>
<dbReference type="InterPro" id="IPR000905">
    <property type="entry name" value="Gcp-like_dom"/>
</dbReference>
<dbReference type="GO" id="GO:0061711">
    <property type="term" value="F:tRNA N(6)-L-threonylcarbamoyladenine synthase activity"/>
    <property type="evidence" value="ECO:0007669"/>
    <property type="project" value="UniProtKB-EC"/>
</dbReference>
<keyword evidence="4" id="KW-0479">Metal-binding</keyword>
<evidence type="ECO:0000256" key="2">
    <source>
        <dbReference type="ARBA" id="ARBA00022679"/>
    </source>
</evidence>